<dbReference type="eggNOG" id="KOG2366">
    <property type="taxonomic scope" value="Eukaryota"/>
</dbReference>
<dbReference type="Gene3D" id="3.20.20.70">
    <property type="entry name" value="Aldolase class I"/>
    <property type="match status" value="1"/>
</dbReference>
<name>A9VCP1_MONBE</name>
<dbReference type="FunFam" id="3.20.20.70:FF:000197">
    <property type="entry name" value="Alpha-galactosidase"/>
    <property type="match status" value="1"/>
</dbReference>
<evidence type="ECO:0000256" key="7">
    <source>
        <dbReference type="ARBA" id="ARBA00022801"/>
    </source>
</evidence>
<evidence type="ECO:0000256" key="1">
    <source>
        <dbReference type="ARBA" id="ARBA00001255"/>
    </source>
</evidence>
<keyword evidence="11 13" id="KW-0326">Glycosidase</keyword>
<evidence type="ECO:0000256" key="12">
    <source>
        <dbReference type="ARBA" id="ARBA00023326"/>
    </source>
</evidence>
<evidence type="ECO:0000313" key="16">
    <source>
        <dbReference type="EMBL" id="EDQ84720.1"/>
    </source>
</evidence>
<reference evidence="16 17" key="1">
    <citation type="journal article" date="2008" name="Nature">
        <title>The genome of the choanoflagellate Monosiga brevicollis and the origin of metazoans.</title>
        <authorList>
            <consortium name="JGI Sequencing"/>
            <person name="King N."/>
            <person name="Westbrook M.J."/>
            <person name="Young S.L."/>
            <person name="Kuo A."/>
            <person name="Abedin M."/>
            <person name="Chapman J."/>
            <person name="Fairclough S."/>
            <person name="Hellsten U."/>
            <person name="Isogai Y."/>
            <person name="Letunic I."/>
            <person name="Marr M."/>
            <person name="Pincus D."/>
            <person name="Putnam N."/>
            <person name="Rokas A."/>
            <person name="Wright K.J."/>
            <person name="Zuzow R."/>
            <person name="Dirks W."/>
            <person name="Good M."/>
            <person name="Goodstein D."/>
            <person name="Lemons D."/>
            <person name="Li W."/>
            <person name="Lyons J.B."/>
            <person name="Morris A."/>
            <person name="Nichols S."/>
            <person name="Richter D.J."/>
            <person name="Salamov A."/>
            <person name="Bork P."/>
            <person name="Lim W.A."/>
            <person name="Manning G."/>
            <person name="Miller W.T."/>
            <person name="McGinnis W."/>
            <person name="Shapiro H."/>
            <person name="Tjian R."/>
            <person name="Grigoriev I.V."/>
            <person name="Rokhsar D."/>
        </authorList>
    </citation>
    <scope>NUCLEOTIDE SEQUENCE [LARGE SCALE GENOMIC DNA]</scope>
    <source>
        <strain evidence="17">MX1 / ATCC 50154</strain>
    </source>
</reference>
<dbReference type="AlphaFoldDB" id="A9VCP1"/>
<organism evidence="16 17">
    <name type="scientific">Monosiga brevicollis</name>
    <name type="common">Choanoflagellate</name>
    <dbReference type="NCBI Taxonomy" id="81824"/>
    <lineage>
        <taxon>Eukaryota</taxon>
        <taxon>Choanoflagellata</taxon>
        <taxon>Craspedida</taxon>
        <taxon>Salpingoecidae</taxon>
        <taxon>Monosiga</taxon>
    </lineage>
</organism>
<dbReference type="PRINTS" id="PR00740">
    <property type="entry name" value="GLHYDRLASE27"/>
</dbReference>
<feature type="chain" id="PRO_5002744938" description="Alpha-galactosidase" evidence="14">
    <location>
        <begin position="26"/>
        <end position="403"/>
    </location>
</feature>
<evidence type="ECO:0000256" key="10">
    <source>
        <dbReference type="ARBA" id="ARBA00023277"/>
    </source>
</evidence>
<dbReference type="InterPro" id="IPR017853">
    <property type="entry name" value="GH"/>
</dbReference>
<evidence type="ECO:0000256" key="14">
    <source>
        <dbReference type="SAM" id="SignalP"/>
    </source>
</evidence>
<dbReference type="SUPFAM" id="SSF51445">
    <property type="entry name" value="(Trans)glycosidases"/>
    <property type="match status" value="1"/>
</dbReference>
<feature type="domain" description="Alpha galactosidase C-terminal" evidence="15">
    <location>
        <begin position="322"/>
        <end position="400"/>
    </location>
</feature>
<evidence type="ECO:0000256" key="3">
    <source>
        <dbReference type="ARBA" id="ARBA00009743"/>
    </source>
</evidence>
<keyword evidence="6 14" id="KW-0732">Signal</keyword>
<evidence type="ECO:0000256" key="8">
    <source>
        <dbReference type="ARBA" id="ARBA00023157"/>
    </source>
</evidence>
<dbReference type="GO" id="GO:0000272">
    <property type="term" value="P:polysaccharide catabolic process"/>
    <property type="evidence" value="ECO:0007669"/>
    <property type="project" value="UniProtKB-KW"/>
</dbReference>
<keyword evidence="5" id="KW-0964">Secreted</keyword>
<keyword evidence="17" id="KW-1185">Reference proteome</keyword>
<dbReference type="SUPFAM" id="SSF51011">
    <property type="entry name" value="Glycosyl hydrolase domain"/>
    <property type="match status" value="1"/>
</dbReference>
<keyword evidence="8 13" id="KW-1015">Disulfide bond</keyword>
<dbReference type="Proteomes" id="UP000001357">
    <property type="component" value="Unassembled WGS sequence"/>
</dbReference>
<keyword evidence="12" id="KW-0624">Polysaccharide degradation</keyword>
<evidence type="ECO:0000256" key="13">
    <source>
        <dbReference type="RuleBase" id="RU361168"/>
    </source>
</evidence>
<dbReference type="CDD" id="cd14792">
    <property type="entry name" value="GH27"/>
    <property type="match status" value="1"/>
</dbReference>
<dbReference type="Gene3D" id="2.60.40.1180">
    <property type="entry name" value="Golgi alpha-mannosidase II"/>
    <property type="match status" value="1"/>
</dbReference>
<gene>
    <name evidence="16" type="ORF">MONBRDRAFT_34585</name>
</gene>
<dbReference type="GO" id="GO:0005576">
    <property type="term" value="C:extracellular region"/>
    <property type="evidence" value="ECO:0007669"/>
    <property type="project" value="UniProtKB-SubCell"/>
</dbReference>
<dbReference type="OMA" id="FGLYHDI"/>
<dbReference type="InterPro" id="IPR013785">
    <property type="entry name" value="Aldolase_TIM"/>
</dbReference>
<evidence type="ECO:0000313" key="17">
    <source>
        <dbReference type="Proteomes" id="UP000001357"/>
    </source>
</evidence>
<evidence type="ECO:0000256" key="9">
    <source>
        <dbReference type="ARBA" id="ARBA00023180"/>
    </source>
</evidence>
<keyword evidence="10" id="KW-0119">Carbohydrate metabolism</keyword>
<comment type="similarity">
    <text evidence="3 13">Belongs to the glycosyl hydrolase 27 family.</text>
</comment>
<keyword evidence="7 13" id="KW-0378">Hydrolase</keyword>
<dbReference type="InterPro" id="IPR041233">
    <property type="entry name" value="Melibiase_C"/>
</dbReference>
<dbReference type="InterPro" id="IPR002241">
    <property type="entry name" value="Glyco_hydro_27"/>
</dbReference>
<sequence>MAVWQSQMTAGGLVVVLLLVTPAFSLDNGLGLTPPMGFNPWNCYGIESTGLPKLPGSKIVGFNETVIKAVADAFVTLGLKEAGYEYVNLDCGYSTGFRDAQGQLVVNTSLYPSGLKALGDYIHDKGLKFGLYSDAGAVQCCSRIWPGANDGSLGHEAADAAWFASLGIDYLKHDNCNPGPSSYPDMRDALNKTGRPIYYSIHGPIANDSLANCWRTTTDINPNWDSFYQRAHENNQYIAAARPGAFNDADMLEVGNAPLTMAENRAHFSLWCLMKAPLLIGTDLVANPPSRSVLEILTNKDAIAINQDPLGQQGRFQNATADGCEVWSGALADGDTAAIILNVQNSTVTCNAPLSMIPGLNLTQDMSVRDIWSGQTVSLPAGSKTWKVTLDSHDVAFLRFTKA</sequence>
<dbReference type="FunFam" id="2.60.40.1180:FF:000008">
    <property type="entry name" value="Alpha-galactosidase"/>
    <property type="match status" value="1"/>
</dbReference>
<evidence type="ECO:0000256" key="2">
    <source>
        <dbReference type="ARBA" id="ARBA00004613"/>
    </source>
</evidence>
<feature type="signal peptide" evidence="14">
    <location>
        <begin position="1"/>
        <end position="25"/>
    </location>
</feature>
<accession>A9VCP1</accession>
<dbReference type="STRING" id="81824.A9VCP1"/>
<dbReference type="PANTHER" id="PTHR11452">
    <property type="entry name" value="ALPHA-GALACTOSIDASE/ALPHA-N-ACETYLGALACTOSAMINIDASE"/>
    <property type="match status" value="1"/>
</dbReference>
<dbReference type="KEGG" id="mbr:MONBRDRAFT_34585"/>
<evidence type="ECO:0000256" key="11">
    <source>
        <dbReference type="ARBA" id="ARBA00023295"/>
    </source>
</evidence>
<dbReference type="Pfam" id="PF16499">
    <property type="entry name" value="Melibiase_2"/>
    <property type="match status" value="1"/>
</dbReference>
<dbReference type="GO" id="GO:0004557">
    <property type="term" value="F:alpha-galactosidase activity"/>
    <property type="evidence" value="ECO:0007669"/>
    <property type="project" value="UniProtKB-EC"/>
</dbReference>
<dbReference type="Pfam" id="PF17801">
    <property type="entry name" value="Melibiase_C"/>
    <property type="match status" value="1"/>
</dbReference>
<evidence type="ECO:0000256" key="4">
    <source>
        <dbReference type="ARBA" id="ARBA00012755"/>
    </source>
</evidence>
<protein>
    <recommendedName>
        <fullName evidence="4 13">Alpha-galactosidase</fullName>
        <ecNumber evidence="4 13">3.2.1.22</ecNumber>
    </recommendedName>
    <alternativeName>
        <fullName evidence="13">Melibiase</fullName>
    </alternativeName>
</protein>
<dbReference type="EC" id="3.2.1.22" evidence="4 13"/>
<dbReference type="InterPro" id="IPR013780">
    <property type="entry name" value="Glyco_hydro_b"/>
</dbReference>
<evidence type="ECO:0000259" key="15">
    <source>
        <dbReference type="Pfam" id="PF17801"/>
    </source>
</evidence>
<dbReference type="PANTHER" id="PTHR11452:SF75">
    <property type="entry name" value="ALPHA-GALACTOSIDASE MEL1"/>
    <property type="match status" value="1"/>
</dbReference>
<comment type="catalytic activity">
    <reaction evidence="1 13">
        <text>Hydrolysis of terminal, non-reducing alpha-D-galactose residues in alpha-D-galactosides, including galactose oligosaccharides, galactomannans and galactolipids.</text>
        <dbReference type="EC" id="3.2.1.22"/>
    </reaction>
</comment>
<evidence type="ECO:0000256" key="5">
    <source>
        <dbReference type="ARBA" id="ARBA00022525"/>
    </source>
</evidence>
<dbReference type="RefSeq" id="XP_001750506.1">
    <property type="nucleotide sequence ID" value="XM_001750454.1"/>
</dbReference>
<evidence type="ECO:0000256" key="6">
    <source>
        <dbReference type="ARBA" id="ARBA00022729"/>
    </source>
</evidence>
<comment type="subcellular location">
    <subcellularLocation>
        <location evidence="2">Secreted</location>
    </subcellularLocation>
</comment>
<dbReference type="EMBL" id="CH991582">
    <property type="protein sequence ID" value="EDQ84720.1"/>
    <property type="molecule type" value="Genomic_DNA"/>
</dbReference>
<dbReference type="InParanoid" id="A9VCP1"/>
<dbReference type="GeneID" id="5895733"/>
<keyword evidence="9" id="KW-0325">Glycoprotein</keyword>
<proteinExistence type="inferred from homology"/>